<sequence length="110" mass="12712">MFRGFSSNLHGHVGAKFGSLFYKFVRDSELLGSTPLRQRRLDLGRYCTTTVMLSLSAYPPHPTQSSKAEWYAIHNRSLEDLRSTVRHRLLPFWLFELVGSRIAIRLIEAM</sequence>
<reference evidence="1 2" key="1">
    <citation type="submission" date="2018-05" db="EMBL/GenBank/DDBJ databases">
        <title>Whole genome sequencing for identification of molecular markers to develop diagnostic detection tools for the regulated plant pathogen Lachnellula willkommii.</title>
        <authorList>
            <person name="Giroux E."/>
            <person name="Bilodeau G."/>
        </authorList>
    </citation>
    <scope>NUCLEOTIDE SEQUENCE [LARGE SCALE GENOMIC DNA]</scope>
    <source>
        <strain evidence="1 2">CBS 203.66</strain>
    </source>
</reference>
<dbReference type="AlphaFoldDB" id="A0A8T9B8F7"/>
<name>A0A8T9B8F7_9HELO</name>
<accession>A0A8T9B8F7</accession>
<evidence type="ECO:0000313" key="2">
    <source>
        <dbReference type="Proteomes" id="UP000469559"/>
    </source>
</evidence>
<dbReference type="Proteomes" id="UP000469559">
    <property type="component" value="Unassembled WGS sequence"/>
</dbReference>
<keyword evidence="2" id="KW-1185">Reference proteome</keyword>
<dbReference type="EMBL" id="QGMF01000453">
    <property type="protein sequence ID" value="TVY15756.1"/>
    <property type="molecule type" value="Genomic_DNA"/>
</dbReference>
<comment type="caution">
    <text evidence="1">The sequence shown here is derived from an EMBL/GenBank/DDBJ whole genome shotgun (WGS) entry which is preliminary data.</text>
</comment>
<organism evidence="1 2">
    <name type="scientific">Lachnellula arida</name>
    <dbReference type="NCBI Taxonomy" id="1316785"/>
    <lineage>
        <taxon>Eukaryota</taxon>
        <taxon>Fungi</taxon>
        <taxon>Dikarya</taxon>
        <taxon>Ascomycota</taxon>
        <taxon>Pezizomycotina</taxon>
        <taxon>Leotiomycetes</taxon>
        <taxon>Helotiales</taxon>
        <taxon>Lachnaceae</taxon>
        <taxon>Lachnellula</taxon>
    </lineage>
</organism>
<proteinExistence type="predicted"/>
<protein>
    <submittedName>
        <fullName evidence="1">Uncharacterized protein</fullName>
    </submittedName>
</protein>
<gene>
    <name evidence="1" type="ORF">LARI1_G005386</name>
</gene>
<evidence type="ECO:0000313" key="1">
    <source>
        <dbReference type="EMBL" id="TVY15756.1"/>
    </source>
</evidence>